<evidence type="ECO:0000259" key="4">
    <source>
        <dbReference type="Pfam" id="PF17147"/>
    </source>
</evidence>
<dbReference type="AlphaFoldDB" id="A0A1T4MVD9"/>
<dbReference type="CDD" id="cd07034">
    <property type="entry name" value="TPP_PYR_PFOR_IOR-alpha_like"/>
    <property type="match status" value="1"/>
</dbReference>
<dbReference type="OrthoDB" id="9794954at2"/>
<dbReference type="PANTHER" id="PTHR43088:SF1">
    <property type="entry name" value="SUBUNIT OF PYRUVATE:FLAVODOXIN OXIDOREDUCTASE"/>
    <property type="match status" value="1"/>
</dbReference>
<evidence type="ECO:0000256" key="1">
    <source>
        <dbReference type="ARBA" id="ARBA00023002"/>
    </source>
</evidence>
<reference evidence="5 6" key="1">
    <citation type="submission" date="2017-02" db="EMBL/GenBank/DDBJ databases">
        <authorList>
            <person name="Peterson S.W."/>
        </authorList>
    </citation>
    <scope>NUCLEOTIDE SEQUENCE [LARGE SCALE GENOMIC DNA]</scope>
    <source>
        <strain evidence="5 6">DSM 15102</strain>
    </source>
</reference>
<dbReference type="EMBL" id="FUWV01000008">
    <property type="protein sequence ID" value="SJZ70618.1"/>
    <property type="molecule type" value="Genomic_DNA"/>
</dbReference>
<feature type="domain" description="Pyruvate flavodoxin/ferredoxin oxidoreductase pyrimidine binding" evidence="3">
    <location>
        <begin position="15"/>
        <end position="194"/>
    </location>
</feature>
<evidence type="ECO:0000313" key="6">
    <source>
        <dbReference type="Proteomes" id="UP000196365"/>
    </source>
</evidence>
<name>A0A1T4MVD9_9FIRM</name>
<dbReference type="SUPFAM" id="SSF52518">
    <property type="entry name" value="Thiamin diphosphate-binding fold (THDP-binding)"/>
    <property type="match status" value="1"/>
</dbReference>
<keyword evidence="6" id="KW-1185">Reference proteome</keyword>
<dbReference type="InterPro" id="IPR029061">
    <property type="entry name" value="THDP-binding"/>
</dbReference>
<dbReference type="GO" id="GO:0016491">
    <property type="term" value="F:oxidoreductase activity"/>
    <property type="evidence" value="ECO:0007669"/>
    <property type="project" value="UniProtKB-KW"/>
</dbReference>
<dbReference type="InterPro" id="IPR052368">
    <property type="entry name" value="2-oxoacid_oxidoreductase"/>
</dbReference>
<evidence type="ECO:0000259" key="3">
    <source>
        <dbReference type="Pfam" id="PF01855"/>
    </source>
</evidence>
<dbReference type="NCBIfam" id="NF005507">
    <property type="entry name" value="PRK07119.1"/>
    <property type="match status" value="1"/>
</dbReference>
<dbReference type="Pfam" id="PF01855">
    <property type="entry name" value="POR_N"/>
    <property type="match status" value="1"/>
</dbReference>
<dbReference type="Gene3D" id="3.40.50.920">
    <property type="match status" value="1"/>
</dbReference>
<keyword evidence="1" id="KW-0560">Oxidoreductase</keyword>
<gene>
    <name evidence="5" type="ORF">SAMN02745973_01462</name>
</gene>
<dbReference type="Pfam" id="PF17147">
    <property type="entry name" value="PFOR_II"/>
    <property type="match status" value="1"/>
</dbReference>
<dbReference type="Gene3D" id="3.40.50.970">
    <property type="match status" value="1"/>
</dbReference>
<evidence type="ECO:0000313" key="5">
    <source>
        <dbReference type="EMBL" id="SJZ70618.1"/>
    </source>
</evidence>
<dbReference type="InterPro" id="IPR002880">
    <property type="entry name" value="Pyrv_Fd/Flavodoxin_OxRdtase_N"/>
</dbReference>
<evidence type="ECO:0000256" key="2">
    <source>
        <dbReference type="SAM" id="MobiDB-lite"/>
    </source>
</evidence>
<proteinExistence type="predicted"/>
<feature type="domain" description="Pyruvate:ferredoxin oxidoreductase core" evidence="4">
    <location>
        <begin position="248"/>
        <end position="342"/>
    </location>
</feature>
<dbReference type="PANTHER" id="PTHR43088">
    <property type="entry name" value="SUBUNIT OF PYRUVATE:FLAVODOXIN OXIDOREDUCTASE-RELATED"/>
    <property type="match status" value="1"/>
</dbReference>
<accession>A0A1T4MVD9</accession>
<feature type="region of interest" description="Disordered" evidence="2">
    <location>
        <begin position="182"/>
        <end position="201"/>
    </location>
</feature>
<dbReference type="SUPFAM" id="SSF52922">
    <property type="entry name" value="TK C-terminal domain-like"/>
    <property type="match status" value="1"/>
</dbReference>
<dbReference type="Proteomes" id="UP000196365">
    <property type="component" value="Unassembled WGS sequence"/>
</dbReference>
<organism evidence="5 6">
    <name type="scientific">Garciella nitratireducens DSM 15102</name>
    <dbReference type="NCBI Taxonomy" id="1121911"/>
    <lineage>
        <taxon>Bacteria</taxon>
        <taxon>Bacillati</taxon>
        <taxon>Bacillota</taxon>
        <taxon>Clostridia</taxon>
        <taxon>Eubacteriales</taxon>
        <taxon>Eubacteriaceae</taxon>
        <taxon>Garciella</taxon>
    </lineage>
</organism>
<dbReference type="InterPro" id="IPR033412">
    <property type="entry name" value="PFOR_II"/>
</dbReference>
<sequence>MAKVLMKGNEAVGAAAIQAGCKFFFGYPITPQSELPEYMSRELPKHGGVFLQAESEIAAINMVYGAAGAGARVMTGSSSPGVSLKQEGISYIAGAELPCVIVNMVRGGPGLGSIQPAQSDYFQATKGGGHGDYHLVVLAPDSIQETVDLVVEGFDIADQYRNPVMILGDGMIGQMMEPVEFKQPPKRKLPPKDWATTGTKNSNGERRIINSLYIEAADCEELNIRLQKKYREIEKNEIKYENFDTEGADIILTAYGTTSRIVKNAIKRLKKEGIKAGMIRPITLWPFPYDIYQETAQYSAKAFLTVEMSAGQMVEDVRLGVNGQKPVYFYGRTGGMIPTPTAIVEEVKKILGGVK</sequence>
<protein>
    <submittedName>
        <fullName evidence="5">2-oxoglutarate ferredoxin oxidoreductase subunit alpha</fullName>
    </submittedName>
</protein>
<dbReference type="InterPro" id="IPR009014">
    <property type="entry name" value="Transketo_C/PFOR_II"/>
</dbReference>